<organism evidence="2 3">
    <name type="scientific">Clostridium cibarium</name>
    <dbReference type="NCBI Taxonomy" id="2762247"/>
    <lineage>
        <taxon>Bacteria</taxon>
        <taxon>Bacillati</taxon>
        <taxon>Bacillota</taxon>
        <taxon>Clostridia</taxon>
        <taxon>Eubacteriales</taxon>
        <taxon>Clostridiaceae</taxon>
        <taxon>Clostridium</taxon>
    </lineage>
</organism>
<sequence length="647" mass="75539">MEVSNLNKIEKFIERQKEKKKYLIWMPKVWNTICFENIVSAKENEIEVDAYEYIFKLIKFLKSTNYEMPKSNDFDNSSIYCSLVRYSTAWDYNHDGKLEMGTFLKLIILLPMLKNIGIDILYLLPITEYSELYKKGDIGGPFVVKNYFKLDENLHDELLDEIDDFSLNNEFATLVEACHLLGIRVVIDFVPRVTARDSDIIKEHPDWVYWIKKEYEDGFQTPKIPELGFFEECTYDNLEIIYKSKETKQHLRKFSQSPDILNPSLWKKLKERSEETGENLLLLVEKEMKITTPPAHSDWVNDVQPIWTDITFLKIFMDVYPEVQNYLNNDQAPYVMFDTIKANKFQGREPNYGLWQHFEDVLRYYIREYDIDGIRVDIGHTLPQRLLNHLFDVVKELKSNSIFMSEDLFNKNHESAYESGYNIMLGSEWLEMSRINKENLTNFLAELQGLKISIFGCAETADTPRITTRDGGIQLARSIAVFNRFLPNAVPFITTGGEVNEDEPINCGLADNTNGAEIPRAFFNKMKIKWTNKNAQSMIDLLKNLKKCKSKYLNMLNTKHFEILDSPNEVIIYAYKFKGRALVLVFNLNMNEEKEININKAINFTTNPIIVINSVENDERKILNKETDKLKNGQAIVLVSDYLISKE</sequence>
<comment type="caution">
    <text evidence="2">The sequence shown here is derived from an EMBL/GenBank/DDBJ whole genome shotgun (WGS) entry which is preliminary data.</text>
</comment>
<name>A0ABR8PUM9_9CLOT</name>
<dbReference type="EMBL" id="JACSRA010000016">
    <property type="protein sequence ID" value="MBD7911877.1"/>
    <property type="molecule type" value="Genomic_DNA"/>
</dbReference>
<proteinExistence type="predicted"/>
<accession>A0ABR8PUM9</accession>
<dbReference type="Gene3D" id="3.20.20.80">
    <property type="entry name" value="Glycosidases"/>
    <property type="match status" value="1"/>
</dbReference>
<gene>
    <name evidence="2" type="ORF">H9661_10950</name>
</gene>
<evidence type="ECO:0000313" key="3">
    <source>
        <dbReference type="Proteomes" id="UP000627781"/>
    </source>
</evidence>
<dbReference type="PANTHER" id="PTHR10357:SF179">
    <property type="entry name" value="NEUTRAL AND BASIC AMINO ACID TRANSPORT PROTEIN RBAT"/>
    <property type="match status" value="1"/>
</dbReference>
<feature type="domain" description="Glycosyl hydrolase family 13 catalytic" evidence="1">
    <location>
        <begin position="91"/>
        <end position="546"/>
    </location>
</feature>
<protein>
    <submittedName>
        <fullName evidence="2">Alpha-amylase</fullName>
    </submittedName>
</protein>
<evidence type="ECO:0000313" key="2">
    <source>
        <dbReference type="EMBL" id="MBD7911877.1"/>
    </source>
</evidence>
<dbReference type="Proteomes" id="UP000627781">
    <property type="component" value="Unassembled WGS sequence"/>
</dbReference>
<dbReference type="InterPro" id="IPR006047">
    <property type="entry name" value="GH13_cat_dom"/>
</dbReference>
<evidence type="ECO:0000259" key="1">
    <source>
        <dbReference type="SMART" id="SM00642"/>
    </source>
</evidence>
<dbReference type="SMART" id="SM00642">
    <property type="entry name" value="Aamy"/>
    <property type="match status" value="1"/>
</dbReference>
<keyword evidence="3" id="KW-1185">Reference proteome</keyword>
<reference evidence="2 3" key="1">
    <citation type="submission" date="2020-08" db="EMBL/GenBank/DDBJ databases">
        <title>A Genomic Blueprint of the Chicken Gut Microbiome.</title>
        <authorList>
            <person name="Gilroy R."/>
            <person name="Ravi A."/>
            <person name="Getino M."/>
            <person name="Pursley I."/>
            <person name="Horton D.L."/>
            <person name="Alikhan N.-F."/>
            <person name="Baker D."/>
            <person name="Gharbi K."/>
            <person name="Hall N."/>
            <person name="Watson M."/>
            <person name="Adriaenssens E.M."/>
            <person name="Foster-Nyarko E."/>
            <person name="Jarju S."/>
            <person name="Secka A."/>
            <person name="Antonio M."/>
            <person name="Oren A."/>
            <person name="Chaudhuri R."/>
            <person name="La Ragione R.M."/>
            <person name="Hildebrand F."/>
            <person name="Pallen M.J."/>
        </authorList>
    </citation>
    <scope>NUCLEOTIDE SEQUENCE [LARGE SCALE GENOMIC DNA]</scope>
    <source>
        <strain evidence="2 3">Sa3CVN1</strain>
    </source>
</reference>
<dbReference type="SUPFAM" id="SSF51445">
    <property type="entry name" value="(Trans)glycosidases"/>
    <property type="match status" value="1"/>
</dbReference>
<dbReference type="InterPro" id="IPR017853">
    <property type="entry name" value="GH"/>
</dbReference>
<dbReference type="PANTHER" id="PTHR10357">
    <property type="entry name" value="ALPHA-AMYLASE FAMILY MEMBER"/>
    <property type="match status" value="1"/>
</dbReference>